<evidence type="ECO:0000313" key="2">
    <source>
        <dbReference type="Proteomes" id="UP000542210"/>
    </source>
</evidence>
<organism evidence="1 2">
    <name type="scientific">Sphaerisporangium siamense</name>
    <dbReference type="NCBI Taxonomy" id="795645"/>
    <lineage>
        <taxon>Bacteria</taxon>
        <taxon>Bacillati</taxon>
        <taxon>Actinomycetota</taxon>
        <taxon>Actinomycetes</taxon>
        <taxon>Streptosporangiales</taxon>
        <taxon>Streptosporangiaceae</taxon>
        <taxon>Sphaerisporangium</taxon>
    </lineage>
</organism>
<dbReference type="RefSeq" id="WP_184881988.1">
    <property type="nucleotide sequence ID" value="NZ_BOOV01000048.1"/>
</dbReference>
<name>A0A7W7D8L5_9ACTN</name>
<comment type="caution">
    <text evidence="1">The sequence shown here is derived from an EMBL/GenBank/DDBJ whole genome shotgun (WGS) entry which is preliminary data.</text>
</comment>
<accession>A0A7W7D8L5</accession>
<evidence type="ECO:0000313" key="1">
    <source>
        <dbReference type="EMBL" id="MBB4702313.1"/>
    </source>
</evidence>
<gene>
    <name evidence="1" type="ORF">BJ982_003857</name>
</gene>
<protein>
    <submittedName>
        <fullName evidence="1">Uncharacterized protein</fullName>
    </submittedName>
</protein>
<dbReference type="EMBL" id="JACHND010000001">
    <property type="protein sequence ID" value="MBB4702313.1"/>
    <property type="molecule type" value="Genomic_DNA"/>
</dbReference>
<sequence length="61" mass="6962">MPNQPSTPKHGVRIPDVRWNAFGERAQQQGTDRTKLINAFMAWYIREPGAELPERPSVGEE</sequence>
<dbReference type="AlphaFoldDB" id="A0A7W7D8L5"/>
<keyword evidence="2" id="KW-1185">Reference proteome</keyword>
<proteinExistence type="predicted"/>
<reference evidence="1 2" key="1">
    <citation type="submission" date="2020-08" db="EMBL/GenBank/DDBJ databases">
        <title>Sequencing the genomes of 1000 actinobacteria strains.</title>
        <authorList>
            <person name="Klenk H.-P."/>
        </authorList>
    </citation>
    <scope>NUCLEOTIDE SEQUENCE [LARGE SCALE GENOMIC DNA]</scope>
    <source>
        <strain evidence="1 2">DSM 45784</strain>
    </source>
</reference>
<dbReference type="Proteomes" id="UP000542210">
    <property type="component" value="Unassembled WGS sequence"/>
</dbReference>